<evidence type="ECO:0000313" key="1">
    <source>
        <dbReference type="EMBL" id="ORD99683.1"/>
    </source>
</evidence>
<dbReference type="Proteomes" id="UP000192501">
    <property type="component" value="Unassembled WGS sequence"/>
</dbReference>
<sequence>MLLLLLIQGLTSFSIKSSFSTISSINSLSSTGTIIWYLFTSQTAVNSNCII</sequence>
<gene>
    <name evidence="1" type="ORF">A0H76_3017</name>
</gene>
<proteinExistence type="predicted"/>
<accession>A0A1X0QIV9</accession>
<dbReference type="AlphaFoldDB" id="A0A1X0QIV9"/>
<dbReference type="EMBL" id="LTAI01000131">
    <property type="protein sequence ID" value="ORD99683.1"/>
    <property type="molecule type" value="Genomic_DNA"/>
</dbReference>
<evidence type="ECO:0000313" key="2">
    <source>
        <dbReference type="Proteomes" id="UP000192501"/>
    </source>
</evidence>
<organism evidence="1 2">
    <name type="scientific">Hepatospora eriocheir</name>
    <dbReference type="NCBI Taxonomy" id="1081669"/>
    <lineage>
        <taxon>Eukaryota</taxon>
        <taxon>Fungi</taxon>
        <taxon>Fungi incertae sedis</taxon>
        <taxon>Microsporidia</taxon>
        <taxon>Hepatosporidae</taxon>
        <taxon>Hepatospora</taxon>
    </lineage>
</organism>
<comment type="caution">
    <text evidence="1">The sequence shown here is derived from an EMBL/GenBank/DDBJ whole genome shotgun (WGS) entry which is preliminary data.</text>
</comment>
<reference evidence="1 2" key="1">
    <citation type="journal article" date="2017" name="Environ. Microbiol.">
        <title>Decay of the glycolytic pathway and adaptation to intranuclear parasitism within Enterocytozoonidae microsporidia.</title>
        <authorList>
            <person name="Wiredu Boakye D."/>
            <person name="Jaroenlak P."/>
            <person name="Prachumwat A."/>
            <person name="Williams T.A."/>
            <person name="Bateman K.S."/>
            <person name="Itsathitphaisarn O."/>
            <person name="Sritunyalucksana K."/>
            <person name="Paszkiewicz K.H."/>
            <person name="Moore K.A."/>
            <person name="Stentiford G.D."/>
            <person name="Williams B.A."/>
        </authorList>
    </citation>
    <scope>NUCLEOTIDE SEQUENCE [LARGE SCALE GENOMIC DNA]</scope>
    <source>
        <strain evidence="2">canceri</strain>
    </source>
</reference>
<dbReference type="VEuPathDB" id="MicrosporidiaDB:A0H76_3017"/>
<protein>
    <submittedName>
        <fullName evidence="1">Uncharacterized protein</fullName>
    </submittedName>
</protein>
<name>A0A1X0QIV9_9MICR</name>